<dbReference type="GO" id="GO:0036430">
    <property type="term" value="F:CMP kinase activity"/>
    <property type="evidence" value="ECO:0007669"/>
    <property type="project" value="RHEA"/>
</dbReference>
<comment type="catalytic activity">
    <reaction evidence="7 8">
        <text>CMP + ATP = CDP + ADP</text>
        <dbReference type="Rhea" id="RHEA:11600"/>
        <dbReference type="ChEBI" id="CHEBI:30616"/>
        <dbReference type="ChEBI" id="CHEBI:58069"/>
        <dbReference type="ChEBI" id="CHEBI:60377"/>
        <dbReference type="ChEBI" id="CHEBI:456216"/>
        <dbReference type="EC" id="2.7.4.25"/>
    </reaction>
</comment>
<evidence type="ECO:0000256" key="1">
    <source>
        <dbReference type="ARBA" id="ARBA00009427"/>
    </source>
</evidence>
<feature type="region of interest" description="Disordered" evidence="9">
    <location>
        <begin position="1"/>
        <end position="52"/>
    </location>
</feature>
<evidence type="ECO:0000259" key="10">
    <source>
        <dbReference type="Pfam" id="PF02224"/>
    </source>
</evidence>
<evidence type="ECO:0000256" key="3">
    <source>
        <dbReference type="ARBA" id="ARBA00022741"/>
    </source>
</evidence>
<evidence type="ECO:0000256" key="5">
    <source>
        <dbReference type="ARBA" id="ARBA00022840"/>
    </source>
</evidence>
<keyword evidence="12" id="KW-1185">Reference proteome</keyword>
<dbReference type="GO" id="GO:0005524">
    <property type="term" value="F:ATP binding"/>
    <property type="evidence" value="ECO:0007669"/>
    <property type="project" value="UniProtKB-UniRule"/>
</dbReference>
<dbReference type="PANTHER" id="PTHR21299">
    <property type="entry name" value="CYTIDYLATE KINASE/PANTOATE-BETA-ALANINE LIGASE"/>
    <property type="match status" value="1"/>
</dbReference>
<proteinExistence type="inferred from homology"/>
<feature type="domain" description="Cytidylate kinase" evidence="10">
    <location>
        <begin position="60"/>
        <end position="275"/>
    </location>
</feature>
<accession>A0A1S1QXT9</accession>
<keyword evidence="2 8" id="KW-0808">Transferase</keyword>
<dbReference type="HAMAP" id="MF_00238">
    <property type="entry name" value="Cytidyl_kinase_type1"/>
    <property type="match status" value="1"/>
</dbReference>
<gene>
    <name evidence="8" type="primary">cmk</name>
    <name evidence="11" type="ORF">CC117_15090</name>
</gene>
<reference evidence="12" key="1">
    <citation type="submission" date="2016-07" db="EMBL/GenBank/DDBJ databases">
        <title>Sequence Frankia sp. strain CcI1.17.</title>
        <authorList>
            <person name="Ghodhbane-Gtari F."/>
            <person name="Swanson E."/>
            <person name="Gueddou A."/>
            <person name="Morris K."/>
            <person name="Hezbri K."/>
            <person name="Ktari A."/>
            <person name="Nouioui I."/>
            <person name="Abebe-Akele F."/>
            <person name="Simpson S."/>
            <person name="Thomas K."/>
            <person name="Gtari M."/>
            <person name="Tisa L.S."/>
            <person name="Hurst S."/>
        </authorList>
    </citation>
    <scope>NUCLEOTIDE SEQUENCE [LARGE SCALE GENOMIC DNA]</scope>
    <source>
        <strain evidence="12">Cc1.17</strain>
    </source>
</reference>
<dbReference type="Pfam" id="PF02224">
    <property type="entry name" value="Cytidylate_kin"/>
    <property type="match status" value="1"/>
</dbReference>
<evidence type="ECO:0000256" key="6">
    <source>
        <dbReference type="ARBA" id="ARBA00047615"/>
    </source>
</evidence>
<dbReference type="GO" id="GO:0006220">
    <property type="term" value="P:pyrimidine nucleotide metabolic process"/>
    <property type="evidence" value="ECO:0007669"/>
    <property type="project" value="UniProtKB-UniRule"/>
</dbReference>
<dbReference type="EC" id="2.7.4.25" evidence="8"/>
<evidence type="ECO:0000256" key="4">
    <source>
        <dbReference type="ARBA" id="ARBA00022777"/>
    </source>
</evidence>
<organism evidence="11 12">
    <name type="scientific">Parafrankia colletiae</name>
    <dbReference type="NCBI Taxonomy" id="573497"/>
    <lineage>
        <taxon>Bacteria</taxon>
        <taxon>Bacillati</taxon>
        <taxon>Actinomycetota</taxon>
        <taxon>Actinomycetes</taxon>
        <taxon>Frankiales</taxon>
        <taxon>Frankiaceae</taxon>
        <taxon>Parafrankia</taxon>
    </lineage>
</organism>
<dbReference type="RefSeq" id="WP_071083612.1">
    <property type="nucleotide sequence ID" value="NZ_MBLM01000102.1"/>
</dbReference>
<dbReference type="Proteomes" id="UP000179627">
    <property type="component" value="Unassembled WGS sequence"/>
</dbReference>
<keyword evidence="8" id="KW-0963">Cytoplasm</keyword>
<dbReference type="GO" id="GO:0005829">
    <property type="term" value="C:cytosol"/>
    <property type="evidence" value="ECO:0007669"/>
    <property type="project" value="TreeGrafter"/>
</dbReference>
<comment type="subcellular location">
    <subcellularLocation>
        <location evidence="8">Cytoplasm</location>
    </subcellularLocation>
</comment>
<dbReference type="CDD" id="cd02020">
    <property type="entry name" value="CMPK"/>
    <property type="match status" value="1"/>
</dbReference>
<dbReference type="InterPro" id="IPR003136">
    <property type="entry name" value="Cytidylate_kin"/>
</dbReference>
<keyword evidence="5 8" id="KW-0067">ATP-binding</keyword>
<sequence>MSPDDGSASPGVTATGSHDEVLRTEQQRGAEQSAVWPSSVPVPAPAGTGTAPFTPTGLVVAVDGPGGSGKSTVSREIARRLGLRYLDTGAMYRAITQVALERRIDIEDPSAVAEVAERTVLTVGTDPDRPSIAVDGDNVDEQIRTRAVTNAVSAVAAVSAVRSRLVAQQREIIAESLAAGGIVVEGRDIGSVVAPDAPVKVFLTASTEVRALRRSRQLGEKGVDDVARTLAELDRRDALDSTRTADPLSVPDGAIVLDSSALSVPEVVDEVLRQSQHLLAATP</sequence>
<feature type="compositionally biased region" description="Low complexity" evidence="9">
    <location>
        <begin position="33"/>
        <end position="52"/>
    </location>
</feature>
<comment type="similarity">
    <text evidence="1 8">Belongs to the cytidylate kinase family. Type 1 subfamily.</text>
</comment>
<dbReference type="OrthoDB" id="9807434at2"/>
<evidence type="ECO:0000313" key="12">
    <source>
        <dbReference type="Proteomes" id="UP000179627"/>
    </source>
</evidence>
<evidence type="ECO:0000256" key="7">
    <source>
        <dbReference type="ARBA" id="ARBA00048478"/>
    </source>
</evidence>
<dbReference type="InterPro" id="IPR011994">
    <property type="entry name" value="Cytidylate_kinase_dom"/>
</dbReference>
<feature type="binding site" evidence="8">
    <location>
        <begin position="64"/>
        <end position="72"/>
    </location>
    <ligand>
        <name>ATP</name>
        <dbReference type="ChEBI" id="CHEBI:30616"/>
    </ligand>
</feature>
<dbReference type="Gene3D" id="3.40.50.300">
    <property type="entry name" value="P-loop containing nucleotide triphosphate hydrolases"/>
    <property type="match status" value="1"/>
</dbReference>
<evidence type="ECO:0000256" key="8">
    <source>
        <dbReference type="HAMAP-Rule" id="MF_00238"/>
    </source>
</evidence>
<dbReference type="GO" id="GO:0015949">
    <property type="term" value="P:nucleobase-containing small molecule interconversion"/>
    <property type="evidence" value="ECO:0007669"/>
    <property type="project" value="TreeGrafter"/>
</dbReference>
<evidence type="ECO:0000313" key="11">
    <source>
        <dbReference type="EMBL" id="OHV39513.1"/>
    </source>
</evidence>
<dbReference type="SUPFAM" id="SSF52540">
    <property type="entry name" value="P-loop containing nucleoside triphosphate hydrolases"/>
    <property type="match status" value="1"/>
</dbReference>
<dbReference type="InterPro" id="IPR027417">
    <property type="entry name" value="P-loop_NTPase"/>
</dbReference>
<comment type="caution">
    <text evidence="11">The sequence shown here is derived from an EMBL/GenBank/DDBJ whole genome shotgun (WGS) entry which is preliminary data.</text>
</comment>
<name>A0A1S1QXT9_9ACTN</name>
<dbReference type="PANTHER" id="PTHR21299:SF2">
    <property type="entry name" value="CYTIDYLATE KINASE"/>
    <property type="match status" value="1"/>
</dbReference>
<keyword evidence="3 8" id="KW-0547">Nucleotide-binding</keyword>
<dbReference type="AlphaFoldDB" id="A0A1S1QXT9"/>
<dbReference type="NCBIfam" id="TIGR00017">
    <property type="entry name" value="cmk"/>
    <property type="match status" value="1"/>
</dbReference>
<feature type="compositionally biased region" description="Basic and acidic residues" evidence="9">
    <location>
        <begin position="17"/>
        <end position="28"/>
    </location>
</feature>
<dbReference type="EMBL" id="MBLM01000102">
    <property type="protein sequence ID" value="OHV39513.1"/>
    <property type="molecule type" value="Genomic_DNA"/>
</dbReference>
<evidence type="ECO:0000256" key="9">
    <source>
        <dbReference type="SAM" id="MobiDB-lite"/>
    </source>
</evidence>
<keyword evidence="4 8" id="KW-0418">Kinase</keyword>
<comment type="catalytic activity">
    <reaction evidence="6 8">
        <text>dCMP + ATP = dCDP + ADP</text>
        <dbReference type="Rhea" id="RHEA:25094"/>
        <dbReference type="ChEBI" id="CHEBI:30616"/>
        <dbReference type="ChEBI" id="CHEBI:57566"/>
        <dbReference type="ChEBI" id="CHEBI:58593"/>
        <dbReference type="ChEBI" id="CHEBI:456216"/>
        <dbReference type="EC" id="2.7.4.25"/>
    </reaction>
</comment>
<protein>
    <recommendedName>
        <fullName evidence="8">Cytidylate kinase</fullName>
        <shortName evidence="8">CK</shortName>
        <ecNumber evidence="8">2.7.4.25</ecNumber>
    </recommendedName>
    <alternativeName>
        <fullName evidence="8">Cytidine monophosphate kinase</fullName>
        <shortName evidence="8">CMP kinase</shortName>
    </alternativeName>
</protein>
<dbReference type="GO" id="GO:0036431">
    <property type="term" value="F:dCMP kinase activity"/>
    <property type="evidence" value="ECO:0007669"/>
    <property type="project" value="InterPro"/>
</dbReference>
<evidence type="ECO:0000256" key="2">
    <source>
        <dbReference type="ARBA" id="ARBA00022679"/>
    </source>
</evidence>